<proteinExistence type="predicted"/>
<keyword evidence="8" id="KW-1185">Reference proteome</keyword>
<dbReference type="GO" id="GO:0005085">
    <property type="term" value="F:guanyl-nucleotide exchange factor activity"/>
    <property type="evidence" value="ECO:0007669"/>
    <property type="project" value="UniProtKB-KW"/>
</dbReference>
<feature type="region of interest" description="Disordered" evidence="3">
    <location>
        <begin position="679"/>
        <end position="737"/>
    </location>
</feature>
<dbReference type="SUPFAM" id="SSF48065">
    <property type="entry name" value="DBL homology domain (DH-domain)"/>
    <property type="match status" value="1"/>
</dbReference>
<gene>
    <name evidence="7" type="primary">RASGRF1</name>
    <name evidence="7" type="ORF">OS493_030005</name>
</gene>
<evidence type="ECO:0000313" key="8">
    <source>
        <dbReference type="Proteomes" id="UP001163046"/>
    </source>
</evidence>
<dbReference type="Pfam" id="PF00621">
    <property type="entry name" value="RhoGEF"/>
    <property type="match status" value="1"/>
</dbReference>
<feature type="compositionally biased region" description="Low complexity" evidence="3">
    <location>
        <begin position="691"/>
        <end position="714"/>
    </location>
</feature>
<dbReference type="Gene3D" id="1.20.900.10">
    <property type="entry name" value="Dbl homology (DH) domain"/>
    <property type="match status" value="1"/>
</dbReference>
<dbReference type="SMART" id="SM00233">
    <property type="entry name" value="PH"/>
    <property type="match status" value="1"/>
</dbReference>
<evidence type="ECO:0000256" key="2">
    <source>
        <dbReference type="PROSITE-ProRule" id="PRU00168"/>
    </source>
</evidence>
<evidence type="ECO:0000256" key="1">
    <source>
        <dbReference type="ARBA" id="ARBA00022658"/>
    </source>
</evidence>
<dbReference type="PROSITE" id="PS00720">
    <property type="entry name" value="RASGEF"/>
    <property type="match status" value="1"/>
</dbReference>
<dbReference type="InterPro" id="IPR008937">
    <property type="entry name" value="Ras-like_GEF"/>
</dbReference>
<name>A0A9X0D1B3_9CNID</name>
<dbReference type="GO" id="GO:0005886">
    <property type="term" value="C:plasma membrane"/>
    <property type="evidence" value="ECO:0007669"/>
    <property type="project" value="TreeGrafter"/>
</dbReference>
<evidence type="ECO:0000256" key="3">
    <source>
        <dbReference type="SAM" id="MobiDB-lite"/>
    </source>
</evidence>
<evidence type="ECO:0000259" key="6">
    <source>
        <dbReference type="PROSITE" id="PS50010"/>
    </source>
</evidence>
<dbReference type="SMART" id="SM00325">
    <property type="entry name" value="RhoGEF"/>
    <property type="match status" value="1"/>
</dbReference>
<feature type="region of interest" description="Disordered" evidence="3">
    <location>
        <begin position="561"/>
        <end position="665"/>
    </location>
</feature>
<dbReference type="InterPro" id="IPR036964">
    <property type="entry name" value="RASGEF_cat_dom_sf"/>
</dbReference>
<dbReference type="PANTHER" id="PTHR23113">
    <property type="entry name" value="GUANINE NUCLEOTIDE EXCHANGE FACTOR"/>
    <property type="match status" value="1"/>
</dbReference>
<dbReference type="SUPFAM" id="SSF48366">
    <property type="entry name" value="Ras GEF"/>
    <property type="match status" value="1"/>
</dbReference>
<feature type="domain" description="PH" evidence="4">
    <location>
        <begin position="169"/>
        <end position="295"/>
    </location>
</feature>
<dbReference type="InterPro" id="IPR011993">
    <property type="entry name" value="PH-like_dom_sf"/>
</dbReference>
<feature type="compositionally biased region" description="Polar residues" evidence="3">
    <location>
        <begin position="383"/>
        <end position="402"/>
    </location>
</feature>
<dbReference type="InterPro" id="IPR001895">
    <property type="entry name" value="RASGEF_cat_dom"/>
</dbReference>
<dbReference type="InterPro" id="IPR019804">
    <property type="entry name" value="Ras_G-nucl-exch_fac_CS"/>
</dbReference>
<dbReference type="PROSITE" id="PS50010">
    <property type="entry name" value="DH_2"/>
    <property type="match status" value="1"/>
</dbReference>
<feature type="domain" description="Ras-GEF" evidence="5">
    <location>
        <begin position="764"/>
        <end position="983"/>
    </location>
</feature>
<accession>A0A9X0D1B3</accession>
<dbReference type="PROSITE" id="PS50003">
    <property type="entry name" value="PH_DOMAIN"/>
    <property type="match status" value="1"/>
</dbReference>
<dbReference type="SMART" id="SM00147">
    <property type="entry name" value="RasGEF"/>
    <property type="match status" value="1"/>
</dbReference>
<evidence type="ECO:0000259" key="4">
    <source>
        <dbReference type="PROSITE" id="PS50003"/>
    </source>
</evidence>
<evidence type="ECO:0000259" key="5">
    <source>
        <dbReference type="PROSITE" id="PS50009"/>
    </source>
</evidence>
<dbReference type="PANTHER" id="PTHR23113:SF99">
    <property type="entry name" value="RASGEF DOMAIN-CONTAINING PROTEIN"/>
    <property type="match status" value="1"/>
</dbReference>
<dbReference type="Gene3D" id="1.10.840.10">
    <property type="entry name" value="Ras guanine-nucleotide exchange factors catalytic domain"/>
    <property type="match status" value="2"/>
</dbReference>
<sequence length="983" mass="110272">MAASSKRPPLSHEEVNCDLFDMLLPMLNIYQEYVRNHHYSLQTLAECKQRPAFSRLLKLYEEKAACGGRTLENYLTAPMHRVPAYIITLHDLLALTPHDHVERNTLEYAQSVLEDLSTVMHDEVSETENIRKNLSIERQIVEGCEMLLDVNQIFIRQGRNLIQITESRKGKTFGGLSLKSYEGRKETVRQCFLFSGYLLLTTRSSSGRLHLTKNGANISLADATLVEDCFQDVDAESVLYGVRGNQEIDLDELTFKLIVRSREKPDSGSPYTITLMAPSAQEKAAWTSDICQCIENLAVMAEEDNISVSSRTSSTSVRSDPKLFTDDSDIKYCKALNCCKLPKDYPLYLAPDVFSPVSRKVRSVSLPTESLSPRHDKKKANSRNKFFSEQKPSPSQSISITVSDVKMPSDNEQEENVSRTTAPTRTPDRLCPTNYHSYRRHSSPSALGETAAFEFPESSGDPPHSPEEDSPTPIRHGGPRNHSSPFLSRGNIRTRAQSSSSDLMSGENGKGTSLLCSSQEDDIFSDVKFELQAPPKLRGKRSRACSSSAAVLTRDPLLESLGSGLQASPPTIRAPVNTPSAQSTPHSNHNGAERTRRRIPNAVENYDVGDDLFQTPKALDNRRRSSPSVHRNPPVSCLGITVDGVSQSPELTHNKHSNRRPSSPCRLYKIVKEAEERVLSLKSQRRPSPPKLSSHPPKSPVSPISSPRSPLSPSANSVSAGVVVTSSRPSRRRSSHTIRELLSSNTHLATMRVLTVLRHWVTKHPEDFEADLSLKDQLITSMNDILSYDGSTNLEQRFATAIIRTLERKHKELEATLSFEATFLSLTTRPEYLATFDKISATQLAEQLTFVEHVIFSNIPSHEFLNLFWMKSDKSVRAPSILRVTKRFNETRTLIDRLQKLVSSDGRFKNMRDALRCADPPCIPYLGFYLTDLAFIEDGTRNSNENGLINFSKMRMIAQVIEEIHHYQQNKYALEPDKRSFNT</sequence>
<feature type="domain" description="DH" evidence="6">
    <location>
        <begin position="1"/>
        <end position="123"/>
    </location>
</feature>
<dbReference type="InterPro" id="IPR023578">
    <property type="entry name" value="Ras_GEF_dom_sf"/>
</dbReference>
<feature type="region of interest" description="Disordered" evidence="3">
    <location>
        <begin position="364"/>
        <end position="514"/>
    </location>
</feature>
<dbReference type="InterPro" id="IPR000219">
    <property type="entry name" value="DH_dom"/>
</dbReference>
<dbReference type="Gene3D" id="2.30.29.30">
    <property type="entry name" value="Pleckstrin-homology domain (PH domain)/Phosphotyrosine-binding domain (PTB)"/>
    <property type="match status" value="1"/>
</dbReference>
<dbReference type="OrthoDB" id="10254377at2759"/>
<reference evidence="7" key="1">
    <citation type="submission" date="2023-01" db="EMBL/GenBank/DDBJ databases">
        <title>Genome assembly of the deep-sea coral Lophelia pertusa.</title>
        <authorList>
            <person name="Herrera S."/>
            <person name="Cordes E."/>
        </authorList>
    </citation>
    <scope>NUCLEOTIDE SEQUENCE</scope>
    <source>
        <strain evidence="7">USNM1676648</strain>
        <tissue evidence="7">Polyp</tissue>
    </source>
</reference>
<dbReference type="GO" id="GO:0007265">
    <property type="term" value="P:Ras protein signal transduction"/>
    <property type="evidence" value="ECO:0007669"/>
    <property type="project" value="TreeGrafter"/>
</dbReference>
<protein>
    <submittedName>
        <fullName evidence="7">Ras protein-specific guanine nucleotide-releasing factor</fullName>
    </submittedName>
</protein>
<keyword evidence="1 2" id="KW-0344">Guanine-nucleotide releasing factor</keyword>
<dbReference type="EMBL" id="MU825904">
    <property type="protein sequence ID" value="KAJ7383205.1"/>
    <property type="molecule type" value="Genomic_DNA"/>
</dbReference>
<feature type="compositionally biased region" description="Polar residues" evidence="3">
    <location>
        <begin position="577"/>
        <end position="590"/>
    </location>
</feature>
<dbReference type="Pfam" id="PF00617">
    <property type="entry name" value="RasGEF"/>
    <property type="match status" value="2"/>
</dbReference>
<dbReference type="InterPro" id="IPR035899">
    <property type="entry name" value="DBL_dom_sf"/>
</dbReference>
<dbReference type="PROSITE" id="PS50009">
    <property type="entry name" value="RASGEF_CAT"/>
    <property type="match status" value="1"/>
</dbReference>
<dbReference type="InterPro" id="IPR001849">
    <property type="entry name" value="PH_domain"/>
</dbReference>
<dbReference type="Proteomes" id="UP001163046">
    <property type="component" value="Unassembled WGS sequence"/>
</dbReference>
<feature type="compositionally biased region" description="Polar residues" evidence="3">
    <location>
        <begin position="494"/>
        <end position="503"/>
    </location>
</feature>
<comment type="caution">
    <text evidence="7">The sequence shown here is derived from an EMBL/GenBank/DDBJ whole genome shotgun (WGS) entry which is preliminary data.</text>
</comment>
<dbReference type="AlphaFoldDB" id="A0A9X0D1B3"/>
<evidence type="ECO:0000313" key="7">
    <source>
        <dbReference type="EMBL" id="KAJ7383205.1"/>
    </source>
</evidence>
<dbReference type="SUPFAM" id="SSF50729">
    <property type="entry name" value="PH domain-like"/>
    <property type="match status" value="1"/>
</dbReference>
<dbReference type="Gene3D" id="1.20.870.10">
    <property type="entry name" value="Son of sevenless (SoS) protein Chain: S domain 1"/>
    <property type="match status" value="1"/>
</dbReference>
<organism evidence="7 8">
    <name type="scientific">Desmophyllum pertusum</name>
    <dbReference type="NCBI Taxonomy" id="174260"/>
    <lineage>
        <taxon>Eukaryota</taxon>
        <taxon>Metazoa</taxon>
        <taxon>Cnidaria</taxon>
        <taxon>Anthozoa</taxon>
        <taxon>Hexacorallia</taxon>
        <taxon>Scleractinia</taxon>
        <taxon>Caryophylliina</taxon>
        <taxon>Caryophylliidae</taxon>
        <taxon>Desmophyllum</taxon>
    </lineage>
</organism>